<accession>A0A0M2P4R5</accession>
<feature type="transmembrane region" description="Helical" evidence="6">
    <location>
        <begin position="323"/>
        <end position="340"/>
    </location>
</feature>
<dbReference type="InterPro" id="IPR036259">
    <property type="entry name" value="MFS_trans_sf"/>
</dbReference>
<dbReference type="Proteomes" id="UP000034455">
    <property type="component" value="Unassembled WGS sequence"/>
</dbReference>
<dbReference type="GO" id="GO:0005886">
    <property type="term" value="C:plasma membrane"/>
    <property type="evidence" value="ECO:0007669"/>
    <property type="project" value="UniProtKB-SubCell"/>
</dbReference>
<dbReference type="InterPro" id="IPR020846">
    <property type="entry name" value="MFS_dom"/>
</dbReference>
<reference evidence="8 9" key="1">
    <citation type="submission" date="2015-03" db="EMBL/GenBank/DDBJ databases">
        <title>Genome Assembly of Staphylococcus cohnii subsp. cohnii strain G22B2.</title>
        <authorList>
            <person name="Nair G."/>
            <person name="Kaur G."/>
            <person name="Khatri I."/>
            <person name="Singh N.K."/>
            <person name="Sathyabama S."/>
            <person name="Maurya S.K."/>
            <person name="Subramanian S."/>
            <person name="Agrewala J.N."/>
            <person name="Mayilraj S."/>
        </authorList>
    </citation>
    <scope>NUCLEOTIDE SEQUENCE [LARGE SCALE GENOMIC DNA]</scope>
    <source>
        <strain evidence="8 9">G22B2</strain>
    </source>
</reference>
<dbReference type="PRINTS" id="PR01036">
    <property type="entry name" value="TCRTETB"/>
</dbReference>
<evidence type="ECO:0000256" key="6">
    <source>
        <dbReference type="SAM" id="Phobius"/>
    </source>
</evidence>
<dbReference type="RefSeq" id="WP_019468691.1">
    <property type="nucleotide sequence ID" value="NZ_BKAS01000022.1"/>
</dbReference>
<dbReference type="EMBL" id="LAKJ01000003">
    <property type="protein sequence ID" value="KKI65210.1"/>
    <property type="molecule type" value="Genomic_DNA"/>
</dbReference>
<dbReference type="Gene3D" id="1.20.1720.10">
    <property type="entry name" value="Multidrug resistance protein D"/>
    <property type="match status" value="1"/>
</dbReference>
<dbReference type="AlphaFoldDB" id="A0A0M2P4R5"/>
<dbReference type="InterPro" id="IPR053573">
    <property type="entry name" value="MFS_Drug_Efflux_Pump"/>
</dbReference>
<dbReference type="PATRIC" id="fig|74704.6.peg.1898"/>
<evidence type="ECO:0000313" key="8">
    <source>
        <dbReference type="EMBL" id="KKI65210.1"/>
    </source>
</evidence>
<dbReference type="NCBIfam" id="NF040895">
    <property type="entry name" value="MFS_effux_SdrM"/>
    <property type="match status" value="1"/>
</dbReference>
<evidence type="ECO:0000256" key="2">
    <source>
        <dbReference type="ARBA" id="ARBA00022448"/>
    </source>
</evidence>
<evidence type="ECO:0000256" key="1">
    <source>
        <dbReference type="ARBA" id="ARBA00004651"/>
    </source>
</evidence>
<dbReference type="PANTHER" id="PTHR23501:SF191">
    <property type="entry name" value="VACUOLAR BASIC AMINO ACID TRANSPORTER 4"/>
    <property type="match status" value="1"/>
</dbReference>
<gene>
    <name evidence="8" type="ORF">UF66_1853</name>
</gene>
<feature type="transmembrane region" description="Helical" evidence="6">
    <location>
        <begin position="96"/>
        <end position="119"/>
    </location>
</feature>
<feature type="transmembrane region" description="Helical" evidence="6">
    <location>
        <begin position="39"/>
        <end position="58"/>
    </location>
</feature>
<keyword evidence="5 6" id="KW-0472">Membrane</keyword>
<feature type="transmembrane region" description="Helical" evidence="6">
    <location>
        <begin position="289"/>
        <end position="311"/>
    </location>
</feature>
<comment type="caution">
    <text evidence="8">The sequence shown here is derived from an EMBL/GenBank/DDBJ whole genome shotgun (WGS) entry which is preliminary data.</text>
</comment>
<keyword evidence="3 6" id="KW-0812">Transmembrane</keyword>
<feature type="transmembrane region" description="Helical" evidence="6">
    <location>
        <begin position="194"/>
        <end position="213"/>
    </location>
</feature>
<feature type="transmembrane region" description="Helical" evidence="6">
    <location>
        <begin position="346"/>
        <end position="364"/>
    </location>
</feature>
<feature type="transmembrane region" description="Helical" evidence="6">
    <location>
        <begin position="419"/>
        <end position="438"/>
    </location>
</feature>
<evidence type="ECO:0000259" key="7">
    <source>
        <dbReference type="PROSITE" id="PS50850"/>
    </source>
</evidence>
<keyword evidence="4 6" id="KW-1133">Transmembrane helix</keyword>
<keyword evidence="2" id="KW-0813">Transport</keyword>
<comment type="subcellular location">
    <subcellularLocation>
        <location evidence="1">Cell membrane</location>
        <topology evidence="1">Multi-pass membrane protein</topology>
    </subcellularLocation>
</comment>
<dbReference type="Pfam" id="PF07690">
    <property type="entry name" value="MFS_1"/>
    <property type="match status" value="1"/>
</dbReference>
<dbReference type="GeneID" id="58096924"/>
<feature type="transmembrane region" description="Helical" evidence="6">
    <location>
        <begin position="131"/>
        <end position="153"/>
    </location>
</feature>
<feature type="transmembrane region" description="Helical" evidence="6">
    <location>
        <begin position="159"/>
        <end position="182"/>
    </location>
</feature>
<evidence type="ECO:0000313" key="9">
    <source>
        <dbReference type="Proteomes" id="UP000034455"/>
    </source>
</evidence>
<feature type="transmembrane region" description="Helical" evidence="6">
    <location>
        <begin position="385"/>
        <end position="413"/>
    </location>
</feature>
<proteinExistence type="predicted"/>
<feature type="transmembrane region" description="Helical" evidence="6">
    <location>
        <begin position="70"/>
        <end position="90"/>
    </location>
</feature>
<dbReference type="GO" id="GO:0022857">
    <property type="term" value="F:transmembrane transporter activity"/>
    <property type="evidence" value="ECO:0007669"/>
    <property type="project" value="InterPro"/>
</dbReference>
<feature type="transmembrane region" description="Helical" evidence="6">
    <location>
        <begin position="219"/>
        <end position="237"/>
    </location>
</feature>
<dbReference type="InterPro" id="IPR011701">
    <property type="entry name" value="MFS"/>
</dbReference>
<name>A0A0M2P4R5_STACC</name>
<dbReference type="Gene3D" id="1.20.1250.20">
    <property type="entry name" value="MFS general substrate transporter like domains"/>
    <property type="match status" value="1"/>
</dbReference>
<dbReference type="PROSITE" id="PS50850">
    <property type="entry name" value="MFS"/>
    <property type="match status" value="1"/>
</dbReference>
<organism evidence="8 9">
    <name type="scientific">Staphylococcus cohnii subsp. cohnii</name>
    <dbReference type="NCBI Taxonomy" id="74704"/>
    <lineage>
        <taxon>Bacteria</taxon>
        <taxon>Bacillati</taxon>
        <taxon>Bacillota</taxon>
        <taxon>Bacilli</taxon>
        <taxon>Bacillales</taxon>
        <taxon>Staphylococcaceae</taxon>
        <taxon>Staphylococcus</taxon>
        <taxon>Staphylococcus cohnii species complex</taxon>
    </lineage>
</organism>
<dbReference type="PANTHER" id="PTHR23501">
    <property type="entry name" value="MAJOR FACILITATOR SUPERFAMILY"/>
    <property type="match status" value="1"/>
</dbReference>
<protein>
    <submittedName>
        <fullName evidence="8">Multidrug resistance protein B</fullName>
    </submittedName>
</protein>
<evidence type="ECO:0000256" key="5">
    <source>
        <dbReference type="ARBA" id="ARBA00023136"/>
    </source>
</evidence>
<feature type="transmembrane region" description="Helical" evidence="6">
    <location>
        <begin position="257"/>
        <end position="277"/>
    </location>
</feature>
<sequence length="447" mass="49954">MNIKTFGVVVALILIMFMSAIETSIVSLALPTIKEDLNVTGSISLIFSVYFIAIVIANPIVGELLDRTKTIYITLLGLVFFTIGSFFSGISNTFGILIISRFIQGLGAGIMMALSQIVPKLAFAIPLRYKIMGIVGSVWGISSIIGPVLGGGILEFATWHWLFFVNIPIAIIAMLLVVFTFHFEHEQTTTSHKLDIKGLMLFYLFVFFLMFTVMNNSHLYLNCISFIVAIAMGMILIKNEKGVATPFFPVKEFNKTIILVFITDFLYAMILMGYNLYMPIYLQEELGLSPLQSGFVIFPISFAWLVLNFNLNRLEAKMSRKGLYIFAFTLLTICGIFIFAGTKTPIFIAFSLLLAGISFGTVYTKDSVITQEETSPQNMKRMMSLYTLTKSLGNSIGSTIMGTVYGLTIAFIHLPIHNVILLSFIILIVLFVLWNTLYRQDDCKFNS</sequence>
<dbReference type="SUPFAM" id="SSF103473">
    <property type="entry name" value="MFS general substrate transporter"/>
    <property type="match status" value="1"/>
</dbReference>
<evidence type="ECO:0000256" key="3">
    <source>
        <dbReference type="ARBA" id="ARBA00022692"/>
    </source>
</evidence>
<feature type="domain" description="Major facilitator superfamily (MFS) profile" evidence="7">
    <location>
        <begin position="8"/>
        <end position="441"/>
    </location>
</feature>
<evidence type="ECO:0000256" key="4">
    <source>
        <dbReference type="ARBA" id="ARBA00022989"/>
    </source>
</evidence>